<dbReference type="PANTHER" id="PTHR33392">
    <property type="entry name" value="POLYISOPRENYL-TEICHOIC ACID--PEPTIDOGLYCAN TEICHOIC ACID TRANSFERASE TAGU"/>
    <property type="match status" value="1"/>
</dbReference>
<evidence type="ECO:0000313" key="7">
    <source>
        <dbReference type="EMBL" id="OAB87499.1"/>
    </source>
</evidence>
<dbReference type="InterPro" id="IPR050922">
    <property type="entry name" value="LytR/CpsA/Psr_CW_biosynth"/>
</dbReference>
<dbReference type="PANTHER" id="PTHR33392:SF8">
    <property type="entry name" value="REGULATORY PROTEIN MSRR"/>
    <property type="match status" value="1"/>
</dbReference>
<evidence type="ECO:0000256" key="5">
    <source>
        <dbReference type="SAM" id="Phobius"/>
    </source>
</evidence>
<keyword evidence="2 5" id="KW-0812">Transmembrane</keyword>
<name>A0A176QCL7_9MICO</name>
<accession>A0A176QCL7</accession>
<dbReference type="Pfam" id="PF13399">
    <property type="entry name" value="LytR_C"/>
    <property type="match status" value="2"/>
</dbReference>
<evidence type="ECO:0000313" key="8">
    <source>
        <dbReference type="Proteomes" id="UP000076976"/>
    </source>
</evidence>
<gene>
    <name evidence="7" type="ORF">AWH69_05325</name>
</gene>
<evidence type="ECO:0000259" key="6">
    <source>
        <dbReference type="Pfam" id="PF13399"/>
    </source>
</evidence>
<proteinExistence type="predicted"/>
<evidence type="ECO:0000256" key="1">
    <source>
        <dbReference type="ARBA" id="ARBA00022475"/>
    </source>
</evidence>
<evidence type="ECO:0000256" key="2">
    <source>
        <dbReference type="ARBA" id="ARBA00022692"/>
    </source>
</evidence>
<keyword evidence="4 5" id="KW-0472">Membrane</keyword>
<keyword evidence="8" id="KW-1185">Reference proteome</keyword>
<dbReference type="AlphaFoldDB" id="A0A176QCL7"/>
<keyword evidence="1" id="KW-1003">Cell membrane</keyword>
<dbReference type="RefSeq" id="WP_068272853.1">
    <property type="nucleotide sequence ID" value="NZ_LQZG01000002.1"/>
</dbReference>
<protein>
    <recommendedName>
        <fullName evidence="6">LytR/CpsA/Psr regulator C-terminal domain-containing protein</fullName>
    </recommendedName>
</protein>
<dbReference type="EMBL" id="LQZG01000002">
    <property type="protein sequence ID" value="OAB87499.1"/>
    <property type="molecule type" value="Genomic_DNA"/>
</dbReference>
<evidence type="ECO:0000256" key="3">
    <source>
        <dbReference type="ARBA" id="ARBA00022989"/>
    </source>
</evidence>
<reference evidence="7 8" key="1">
    <citation type="submission" date="2016-01" db="EMBL/GenBank/DDBJ databases">
        <title>Janibacter melonis strain CD11_4 genome sequencing and assembly.</title>
        <authorList>
            <person name="Nair G.R."/>
            <person name="Kaur G."/>
            <person name="Chander A.M."/>
            <person name="Mayilraj S."/>
        </authorList>
    </citation>
    <scope>NUCLEOTIDE SEQUENCE [LARGE SCALE GENOMIC DNA]</scope>
    <source>
        <strain evidence="7 8">CD11-4</strain>
    </source>
</reference>
<feature type="domain" description="LytR/CpsA/Psr regulator C-terminal" evidence="6">
    <location>
        <begin position="94"/>
        <end position="179"/>
    </location>
</feature>
<dbReference type="Gene3D" id="3.30.70.2390">
    <property type="match status" value="2"/>
</dbReference>
<keyword evidence="3 5" id="KW-1133">Transmembrane helix</keyword>
<comment type="caution">
    <text evidence="7">The sequence shown here is derived from an EMBL/GenBank/DDBJ whole genome shotgun (WGS) entry which is preliminary data.</text>
</comment>
<dbReference type="InterPro" id="IPR027381">
    <property type="entry name" value="LytR/CpsA/Psr_C"/>
</dbReference>
<dbReference type="STRING" id="262209.AWH69_05325"/>
<dbReference type="Proteomes" id="UP000076976">
    <property type="component" value="Unassembled WGS sequence"/>
</dbReference>
<organism evidence="7 8">
    <name type="scientific">Janibacter melonis</name>
    <dbReference type="NCBI Taxonomy" id="262209"/>
    <lineage>
        <taxon>Bacteria</taxon>
        <taxon>Bacillati</taxon>
        <taxon>Actinomycetota</taxon>
        <taxon>Actinomycetes</taxon>
        <taxon>Micrococcales</taxon>
        <taxon>Intrasporangiaceae</taxon>
        <taxon>Janibacter</taxon>
    </lineage>
</organism>
<feature type="transmembrane region" description="Helical" evidence="5">
    <location>
        <begin position="48"/>
        <end position="70"/>
    </location>
</feature>
<sequence length="313" mass="34221">MTEREELEMADGDGRWTSRPAAGYEVLRVDELDDGTRRVLARRRRRRAILFVTLPGLLLGTATVAAAYSANLIGAPEPVCIPERVKAPQRDSFEIDLQNSNSTAGLARDVGRTLEERGFVVADIGNADDRVYVKSAATIYYGPDSRDNALLVQQQIPGSKMWSDGRGGKDVQVVLGYGYEDLKDEPEPPPPAPSEIRVSVYNTTFREGLAADVAADLRSRGFRTGETGNDPSGAFLPKEVAVIRYGPDGQKAAERLADHVEDAELQRVEGRKGMGVDLVLGNEYSELVPASDIPEVTPYVRPADHIERPCEAR</sequence>
<feature type="domain" description="LytR/CpsA/Psr regulator C-terminal" evidence="6">
    <location>
        <begin position="195"/>
        <end position="284"/>
    </location>
</feature>
<evidence type="ECO:0000256" key="4">
    <source>
        <dbReference type="ARBA" id="ARBA00023136"/>
    </source>
</evidence>